<dbReference type="InterPro" id="IPR043864">
    <property type="entry name" value="Omp85-like_dom"/>
</dbReference>
<comment type="caution">
    <text evidence="7">The sequence shown here is derived from an EMBL/GenBank/DDBJ whole genome shotgun (WGS) entry which is preliminary data.</text>
</comment>
<evidence type="ECO:0000313" key="8">
    <source>
        <dbReference type="Proteomes" id="UP000029736"/>
    </source>
</evidence>
<dbReference type="CDD" id="cd07205">
    <property type="entry name" value="Pat_PNPLA6_PNPLA7_NTE1_like"/>
    <property type="match status" value="1"/>
</dbReference>
<proteinExistence type="predicted"/>
<sequence length="755" mass="83728">MSTPANLARIYVLFSIIFLLPLGLTGQQTQVRPTVGLVLSGGAAKGMAHVGVLKVLEEAGIEPDIITGTSMGSVIGGLYAIGYRADTMETLLLQQDWEQVLSDRIELENVILEEKDYFENQLFEIGYNNGQFIPPSGLIYGQQVDNLLSRLAIPAYKTKDFRDFPIPFRCVAADIVEGQPVVLDSGDLAGAMRASMAIPTAFTPVERDGQILIDGGLIRNFPVEEAKAWGADIIIGVYTGYVKADADKLNNFSQILMQSGFLMSVKDAQEQMPMVDLYIEPDLKKYGAQDFSKADSIIAKGEQAARAMLPELQALKMWLDTLGAHQPAHRMKVPETLCFEQILVRGNERYTAEEIIGRSGLESGESYPPQAIETAINRLVGTNKFEKVTFQLQQEAGETALVLQCLERAPTVFKTAINYDNYSSAGFRFNMTSRNALLPASRLMINSVVAENYRFQLNYLKYLDEAQAVAWVTDVQLTRDKIPIFQNGTQNEEYSLIEAVIDLHVQKRLSTNTALSMGLQQENLIFRPKVGAGLLFNRLSYTNYNLYARLEHNSLNRNIFPTKGTRLSLELKGLRNGGYEVSGLNPEVGLNRDSLFSFRPYTKLSFRAERFLPLSSRGSLKSSAFAGLVTNPSNTFGDFFLVGAPEALTRRSIPFYGLNTNHLVAQAAVGAGIGYQHFFRRNMFYSLDANAGFFDEPDRAGEDRIDLQQFILGLGLTGGINTIIGPVKMPLMYPFAGNVNTSQELRLFLSIGHRF</sequence>
<keyword evidence="5" id="KW-0812">Transmembrane</keyword>
<keyword evidence="5" id="KW-1133">Transmembrane helix</keyword>
<dbReference type="InterPro" id="IPR016035">
    <property type="entry name" value="Acyl_Trfase/lysoPLipase"/>
</dbReference>
<dbReference type="Proteomes" id="UP000029736">
    <property type="component" value="Unassembled WGS sequence"/>
</dbReference>
<feature type="transmembrane region" description="Helical" evidence="5">
    <location>
        <begin position="7"/>
        <end position="24"/>
    </location>
</feature>
<feature type="short sequence motif" description="DGA/G" evidence="4">
    <location>
        <begin position="214"/>
        <end position="216"/>
    </location>
</feature>
<dbReference type="Pfam" id="PF01734">
    <property type="entry name" value="Patatin"/>
    <property type="match status" value="1"/>
</dbReference>
<keyword evidence="2 4" id="KW-0442">Lipid degradation</keyword>
<keyword evidence="1 4" id="KW-0378">Hydrolase</keyword>
<feature type="short sequence motif" description="GXSXG" evidence="4">
    <location>
        <begin position="68"/>
        <end position="72"/>
    </location>
</feature>
<dbReference type="GO" id="GO:0016042">
    <property type="term" value="P:lipid catabolic process"/>
    <property type="evidence" value="ECO:0007669"/>
    <property type="project" value="UniProtKB-UniRule"/>
</dbReference>
<dbReference type="SUPFAM" id="SSF52151">
    <property type="entry name" value="FabD/lysophospholipase-like"/>
    <property type="match status" value="1"/>
</dbReference>
<evidence type="ECO:0000256" key="3">
    <source>
        <dbReference type="ARBA" id="ARBA00023098"/>
    </source>
</evidence>
<dbReference type="AlphaFoldDB" id="A0A098SBC1"/>
<dbReference type="EMBL" id="JPOS01000002">
    <property type="protein sequence ID" value="KGE89799.1"/>
    <property type="molecule type" value="Genomic_DNA"/>
</dbReference>
<evidence type="ECO:0000313" key="7">
    <source>
        <dbReference type="EMBL" id="KGE89799.1"/>
    </source>
</evidence>
<dbReference type="Gene3D" id="3.10.20.310">
    <property type="entry name" value="membrane protein fhac"/>
    <property type="match status" value="1"/>
</dbReference>
<reference evidence="7 8" key="1">
    <citation type="journal article" date="2014" name="Int. J. Syst. Evol. Microbiol.">
        <title>Phaeodactylibacter xiamenensis gen. nov., sp. nov., a member of the family Saprospiraceae isolated from the marine alga Phaeodactylum tricornutum.</title>
        <authorList>
            <person name="Chen Z.Jr."/>
            <person name="Lei X."/>
            <person name="Lai Q."/>
            <person name="Li Y."/>
            <person name="Zhang B."/>
            <person name="Zhang J."/>
            <person name="Zhang H."/>
            <person name="Yang L."/>
            <person name="Zheng W."/>
            <person name="Tian Y."/>
            <person name="Yu Z."/>
            <person name="Xu H.Jr."/>
            <person name="Zheng T."/>
        </authorList>
    </citation>
    <scope>NUCLEOTIDE SEQUENCE [LARGE SCALE GENOMIC DNA]</scope>
    <source>
        <strain evidence="7 8">KD52</strain>
    </source>
</reference>
<evidence type="ECO:0000259" key="6">
    <source>
        <dbReference type="PROSITE" id="PS51635"/>
    </source>
</evidence>
<dbReference type="Gene3D" id="2.40.160.50">
    <property type="entry name" value="membrane protein fhac: a member of the omp85/tpsb transporter family"/>
    <property type="match status" value="1"/>
</dbReference>
<gene>
    <name evidence="7" type="ORF">IX84_00290</name>
</gene>
<feature type="active site" description="Proton acceptor" evidence="4">
    <location>
        <position position="214"/>
    </location>
</feature>
<dbReference type="PANTHER" id="PTHR14226">
    <property type="entry name" value="NEUROPATHY TARGET ESTERASE/SWISS CHEESE D.MELANOGASTER"/>
    <property type="match status" value="1"/>
</dbReference>
<accession>A0A098SBC1</accession>
<evidence type="ECO:0000256" key="1">
    <source>
        <dbReference type="ARBA" id="ARBA00022801"/>
    </source>
</evidence>
<name>A0A098SBC1_9BACT</name>
<dbReference type="RefSeq" id="WP_044215565.1">
    <property type="nucleotide sequence ID" value="NZ_JBKAGJ010000014.1"/>
</dbReference>
<dbReference type="GO" id="GO:0016787">
    <property type="term" value="F:hydrolase activity"/>
    <property type="evidence" value="ECO:0007669"/>
    <property type="project" value="UniProtKB-UniRule"/>
</dbReference>
<protein>
    <recommendedName>
        <fullName evidence="6">PNPLA domain-containing protein</fullName>
    </recommendedName>
</protein>
<evidence type="ECO:0000256" key="4">
    <source>
        <dbReference type="PROSITE-ProRule" id="PRU01161"/>
    </source>
</evidence>
<keyword evidence="8" id="KW-1185">Reference proteome</keyword>
<dbReference type="Gene3D" id="3.40.1090.10">
    <property type="entry name" value="Cytosolic phospholipase A2 catalytic domain"/>
    <property type="match status" value="2"/>
</dbReference>
<comment type="caution">
    <text evidence="4">Lacks conserved residue(s) required for the propagation of feature annotation.</text>
</comment>
<dbReference type="InterPro" id="IPR050301">
    <property type="entry name" value="NTE"/>
</dbReference>
<keyword evidence="3 4" id="KW-0443">Lipid metabolism</keyword>
<dbReference type="InterPro" id="IPR002641">
    <property type="entry name" value="PNPLA_dom"/>
</dbReference>
<evidence type="ECO:0000256" key="5">
    <source>
        <dbReference type="SAM" id="Phobius"/>
    </source>
</evidence>
<feature type="active site" description="Nucleophile" evidence="4">
    <location>
        <position position="70"/>
    </location>
</feature>
<keyword evidence="5" id="KW-0472">Membrane</keyword>
<dbReference type="PANTHER" id="PTHR14226:SF29">
    <property type="entry name" value="NEUROPATHY TARGET ESTERASE SWS"/>
    <property type="match status" value="1"/>
</dbReference>
<dbReference type="Pfam" id="PF19143">
    <property type="entry name" value="Omp85_2"/>
    <property type="match status" value="1"/>
</dbReference>
<feature type="domain" description="PNPLA" evidence="6">
    <location>
        <begin position="37"/>
        <end position="227"/>
    </location>
</feature>
<dbReference type="STRING" id="1524460.IX84_00290"/>
<dbReference type="OrthoDB" id="9770965at2"/>
<dbReference type="PROSITE" id="PS51635">
    <property type="entry name" value="PNPLA"/>
    <property type="match status" value="1"/>
</dbReference>
<evidence type="ECO:0000256" key="2">
    <source>
        <dbReference type="ARBA" id="ARBA00022963"/>
    </source>
</evidence>
<organism evidence="7 8">
    <name type="scientific">Phaeodactylibacter xiamenensis</name>
    <dbReference type="NCBI Taxonomy" id="1524460"/>
    <lineage>
        <taxon>Bacteria</taxon>
        <taxon>Pseudomonadati</taxon>
        <taxon>Bacteroidota</taxon>
        <taxon>Saprospiria</taxon>
        <taxon>Saprospirales</taxon>
        <taxon>Haliscomenobacteraceae</taxon>
        <taxon>Phaeodactylibacter</taxon>
    </lineage>
</organism>